<dbReference type="EMBL" id="WIGO01000028">
    <property type="protein sequence ID" value="KAF6836967.1"/>
    <property type="molecule type" value="Genomic_DNA"/>
</dbReference>
<comment type="caution">
    <text evidence="1">The sequence shown here is derived from an EMBL/GenBank/DDBJ whole genome shotgun (WGS) entry which is preliminary data.</text>
</comment>
<protein>
    <submittedName>
        <fullName evidence="1">Uncharacterized protein</fullName>
    </submittedName>
</protein>
<dbReference type="Proteomes" id="UP000654918">
    <property type="component" value="Unassembled WGS sequence"/>
</dbReference>
<gene>
    <name evidence="1" type="ORF">CPLU01_03331</name>
</gene>
<sequence>MNSGSSLVYSSHVPPVINLEDVTPLFDRVDFVGVAFLDLYADEEKPARDLDPAVAILVHVLEPRSSDDLRLDKDKIRLLVCVAPGRRVIVVGRWSGSSSRPSRISQLPSQL</sequence>
<dbReference type="AlphaFoldDB" id="A0A8H6KSQ9"/>
<evidence type="ECO:0000313" key="1">
    <source>
        <dbReference type="EMBL" id="KAF6836967.1"/>
    </source>
</evidence>
<reference evidence="1" key="1">
    <citation type="journal article" date="2020" name="Phytopathology">
        <title>Genome Sequence Resources of Colletotrichum truncatum, C. plurivorum, C. musicola, and C. sojae: Four Species Pathogenic to Soybean (Glycine max).</title>
        <authorList>
            <person name="Rogerio F."/>
            <person name="Boufleur T.R."/>
            <person name="Ciampi-Guillardi M."/>
            <person name="Sukno S.A."/>
            <person name="Thon M.R."/>
            <person name="Massola Junior N.S."/>
            <person name="Baroncelli R."/>
        </authorList>
    </citation>
    <scope>NUCLEOTIDE SEQUENCE</scope>
    <source>
        <strain evidence="1">LFN00145</strain>
    </source>
</reference>
<name>A0A8H6KSQ9_9PEZI</name>
<keyword evidence="2" id="KW-1185">Reference proteome</keyword>
<evidence type="ECO:0000313" key="2">
    <source>
        <dbReference type="Proteomes" id="UP000654918"/>
    </source>
</evidence>
<organism evidence="1 2">
    <name type="scientific">Colletotrichum plurivorum</name>
    <dbReference type="NCBI Taxonomy" id="2175906"/>
    <lineage>
        <taxon>Eukaryota</taxon>
        <taxon>Fungi</taxon>
        <taxon>Dikarya</taxon>
        <taxon>Ascomycota</taxon>
        <taxon>Pezizomycotina</taxon>
        <taxon>Sordariomycetes</taxon>
        <taxon>Hypocreomycetidae</taxon>
        <taxon>Glomerellales</taxon>
        <taxon>Glomerellaceae</taxon>
        <taxon>Colletotrichum</taxon>
        <taxon>Colletotrichum orchidearum species complex</taxon>
    </lineage>
</organism>
<accession>A0A8H6KSQ9</accession>
<proteinExistence type="predicted"/>